<accession>A0AA39K8X4</accession>
<dbReference type="Proteomes" id="UP001175226">
    <property type="component" value="Unassembled WGS sequence"/>
</dbReference>
<sequence>MNLLLAFMGLSTRTDLEPYSLILQASSFRLQVSDYIEVHGSILSEFFQVAPRLMLPNYQRCMSASVVTCKCVFASYEGMNIVTNTTPLPQVG</sequence>
<proteinExistence type="predicted"/>
<gene>
    <name evidence="1" type="ORF">EV421DRAFT_1754486</name>
</gene>
<evidence type="ECO:0000313" key="1">
    <source>
        <dbReference type="EMBL" id="KAK0456742.1"/>
    </source>
</evidence>
<dbReference type="AlphaFoldDB" id="A0AA39K8X4"/>
<evidence type="ECO:0000313" key="2">
    <source>
        <dbReference type="Proteomes" id="UP001175226"/>
    </source>
</evidence>
<organism evidence="1 2">
    <name type="scientific">Armillaria borealis</name>
    <dbReference type="NCBI Taxonomy" id="47425"/>
    <lineage>
        <taxon>Eukaryota</taxon>
        <taxon>Fungi</taxon>
        <taxon>Dikarya</taxon>
        <taxon>Basidiomycota</taxon>
        <taxon>Agaricomycotina</taxon>
        <taxon>Agaricomycetes</taxon>
        <taxon>Agaricomycetidae</taxon>
        <taxon>Agaricales</taxon>
        <taxon>Marasmiineae</taxon>
        <taxon>Physalacriaceae</taxon>
        <taxon>Armillaria</taxon>
    </lineage>
</organism>
<dbReference type="EMBL" id="JAUEPT010000001">
    <property type="protein sequence ID" value="KAK0456742.1"/>
    <property type="molecule type" value="Genomic_DNA"/>
</dbReference>
<comment type="caution">
    <text evidence="1">The sequence shown here is derived from an EMBL/GenBank/DDBJ whole genome shotgun (WGS) entry which is preliminary data.</text>
</comment>
<name>A0AA39K8X4_9AGAR</name>
<protein>
    <submittedName>
        <fullName evidence="1">Uncharacterized protein</fullName>
    </submittedName>
</protein>
<reference evidence="1" key="1">
    <citation type="submission" date="2023-06" db="EMBL/GenBank/DDBJ databases">
        <authorList>
            <consortium name="Lawrence Berkeley National Laboratory"/>
            <person name="Ahrendt S."/>
            <person name="Sahu N."/>
            <person name="Indic B."/>
            <person name="Wong-Bajracharya J."/>
            <person name="Merenyi Z."/>
            <person name="Ke H.-M."/>
            <person name="Monk M."/>
            <person name="Kocsube S."/>
            <person name="Drula E."/>
            <person name="Lipzen A."/>
            <person name="Balint B."/>
            <person name="Henrissat B."/>
            <person name="Andreopoulos B."/>
            <person name="Martin F.M."/>
            <person name="Harder C.B."/>
            <person name="Rigling D."/>
            <person name="Ford K.L."/>
            <person name="Foster G.D."/>
            <person name="Pangilinan J."/>
            <person name="Papanicolaou A."/>
            <person name="Barry K."/>
            <person name="LaButti K."/>
            <person name="Viragh M."/>
            <person name="Koriabine M."/>
            <person name="Yan M."/>
            <person name="Riley R."/>
            <person name="Champramary S."/>
            <person name="Plett K.L."/>
            <person name="Tsai I.J."/>
            <person name="Slot J."/>
            <person name="Sipos G."/>
            <person name="Plett J."/>
            <person name="Nagy L.G."/>
            <person name="Grigoriev I.V."/>
        </authorList>
    </citation>
    <scope>NUCLEOTIDE SEQUENCE</scope>
    <source>
        <strain evidence="1">FPL87.14</strain>
    </source>
</reference>
<keyword evidence="2" id="KW-1185">Reference proteome</keyword>